<accession>A0AA38NYY0</accession>
<sequence length="150" mass="17640">MSKSSGETRFEFLGFCVYSYQRKLQPLVLCERYLANRQKPLDSQENTGLMLVLMPLTEILSELRGDPVKLKDDEKTNWVCKPHSKVHFHRNLYDCGVHTLWHLQHCLEFRRVRLGDDCPLDAFRLTDNMVGKRMRLAQEILKDCNEVDEV</sequence>
<dbReference type="AlphaFoldDB" id="A0AA38NYY0"/>
<organism evidence="1 2">
    <name type="scientific">Lentinula raphanica</name>
    <dbReference type="NCBI Taxonomy" id="153919"/>
    <lineage>
        <taxon>Eukaryota</taxon>
        <taxon>Fungi</taxon>
        <taxon>Dikarya</taxon>
        <taxon>Basidiomycota</taxon>
        <taxon>Agaricomycotina</taxon>
        <taxon>Agaricomycetes</taxon>
        <taxon>Agaricomycetidae</taxon>
        <taxon>Agaricales</taxon>
        <taxon>Marasmiineae</taxon>
        <taxon>Omphalotaceae</taxon>
        <taxon>Lentinula</taxon>
    </lineage>
</organism>
<keyword evidence="2" id="KW-1185">Reference proteome</keyword>
<gene>
    <name evidence="1" type="ORF">F5878DRAFT_419208</name>
</gene>
<proteinExistence type="predicted"/>
<dbReference type="SUPFAM" id="SSF54001">
    <property type="entry name" value="Cysteine proteinases"/>
    <property type="match status" value="1"/>
</dbReference>
<evidence type="ECO:0000313" key="1">
    <source>
        <dbReference type="EMBL" id="KAJ3833199.1"/>
    </source>
</evidence>
<evidence type="ECO:0000313" key="2">
    <source>
        <dbReference type="Proteomes" id="UP001163846"/>
    </source>
</evidence>
<dbReference type="EMBL" id="MU806749">
    <property type="protein sequence ID" value="KAJ3833199.1"/>
    <property type="molecule type" value="Genomic_DNA"/>
</dbReference>
<evidence type="ECO:0008006" key="3">
    <source>
        <dbReference type="Google" id="ProtNLM"/>
    </source>
</evidence>
<name>A0AA38NYY0_9AGAR</name>
<protein>
    <recommendedName>
        <fullName evidence="3">Ubiquitin-like protease family profile domain-containing protein</fullName>
    </recommendedName>
</protein>
<dbReference type="Proteomes" id="UP001163846">
    <property type="component" value="Unassembled WGS sequence"/>
</dbReference>
<dbReference type="InterPro" id="IPR038765">
    <property type="entry name" value="Papain-like_cys_pep_sf"/>
</dbReference>
<comment type="caution">
    <text evidence="1">The sequence shown here is derived from an EMBL/GenBank/DDBJ whole genome shotgun (WGS) entry which is preliminary data.</text>
</comment>
<reference evidence="1" key="1">
    <citation type="submission" date="2022-08" db="EMBL/GenBank/DDBJ databases">
        <authorList>
            <consortium name="DOE Joint Genome Institute"/>
            <person name="Min B."/>
            <person name="Riley R."/>
            <person name="Sierra-Patev S."/>
            <person name="Naranjo-Ortiz M."/>
            <person name="Looney B."/>
            <person name="Konkel Z."/>
            <person name="Slot J.C."/>
            <person name="Sakamoto Y."/>
            <person name="Steenwyk J.L."/>
            <person name="Rokas A."/>
            <person name="Carro J."/>
            <person name="Camarero S."/>
            <person name="Ferreira P."/>
            <person name="Molpeceres G."/>
            <person name="Ruiz-Duenas F.J."/>
            <person name="Serrano A."/>
            <person name="Henrissat B."/>
            <person name="Drula E."/>
            <person name="Hughes K.W."/>
            <person name="Mata J.L."/>
            <person name="Ishikawa N.K."/>
            <person name="Vargas-Isla R."/>
            <person name="Ushijima S."/>
            <person name="Smith C.A."/>
            <person name="Ahrendt S."/>
            <person name="Andreopoulos W."/>
            <person name="He G."/>
            <person name="Labutti K."/>
            <person name="Lipzen A."/>
            <person name="Ng V."/>
            <person name="Sandor L."/>
            <person name="Barry K."/>
            <person name="Martinez A.T."/>
            <person name="Xiao Y."/>
            <person name="Gibbons J.G."/>
            <person name="Terashima K."/>
            <person name="Hibbett D.S."/>
            <person name="Grigoriev I.V."/>
        </authorList>
    </citation>
    <scope>NUCLEOTIDE SEQUENCE</scope>
    <source>
        <strain evidence="1">TFB9207</strain>
    </source>
</reference>